<dbReference type="PANTHER" id="PTHR21047">
    <property type="entry name" value="DTDP-6-DEOXY-D-GLUCOSE-3,5 EPIMERASE"/>
    <property type="match status" value="1"/>
</dbReference>
<dbReference type="UniPathway" id="UPA00124"/>
<feature type="active site" description="Proton donor" evidence="5">
    <location>
        <position position="138"/>
    </location>
</feature>
<keyword evidence="7 8" id="KW-0413">Isomerase</keyword>
<evidence type="ECO:0000256" key="4">
    <source>
        <dbReference type="ARBA" id="ARBA00019595"/>
    </source>
</evidence>
<evidence type="ECO:0000256" key="1">
    <source>
        <dbReference type="ARBA" id="ARBA00001298"/>
    </source>
</evidence>
<organism evidence="8 9">
    <name type="scientific">Candidatus Cryosericum septentrionale</name>
    <dbReference type="NCBI Taxonomy" id="2290913"/>
    <lineage>
        <taxon>Bacteria</taxon>
        <taxon>Pseudomonadati</taxon>
        <taxon>Caldisericota/Cryosericota group</taxon>
        <taxon>Candidatus Cryosericota</taxon>
        <taxon>Candidatus Cryosericia</taxon>
        <taxon>Candidatus Cryosericales</taxon>
        <taxon>Candidatus Cryosericaceae</taxon>
        <taxon>Candidatus Cryosericum</taxon>
    </lineage>
</organism>
<evidence type="ECO:0000256" key="6">
    <source>
        <dbReference type="PIRSR" id="PIRSR600888-3"/>
    </source>
</evidence>
<dbReference type="AlphaFoldDB" id="A0A398E033"/>
<dbReference type="EC" id="5.1.3.13" evidence="3 7"/>
<dbReference type="NCBIfam" id="TIGR01221">
    <property type="entry name" value="rmlC"/>
    <property type="match status" value="1"/>
</dbReference>
<evidence type="ECO:0000256" key="7">
    <source>
        <dbReference type="RuleBase" id="RU364069"/>
    </source>
</evidence>
<dbReference type="CDD" id="cd00438">
    <property type="entry name" value="cupin_RmlC"/>
    <property type="match status" value="1"/>
</dbReference>
<dbReference type="Gene3D" id="2.60.120.10">
    <property type="entry name" value="Jelly Rolls"/>
    <property type="match status" value="1"/>
</dbReference>
<comment type="pathway">
    <text evidence="7">Carbohydrate biosynthesis; dTDP-L-rhamnose biosynthesis.</text>
</comment>
<dbReference type="InterPro" id="IPR000888">
    <property type="entry name" value="RmlC-like"/>
</dbReference>
<name>A0A398E033_9BACT</name>
<evidence type="ECO:0000256" key="2">
    <source>
        <dbReference type="ARBA" id="ARBA00001997"/>
    </source>
</evidence>
<protein>
    <recommendedName>
        <fullName evidence="4 7">dTDP-4-dehydrorhamnose 3,5-epimerase</fullName>
        <ecNumber evidence="3 7">5.1.3.13</ecNumber>
    </recommendedName>
    <alternativeName>
        <fullName evidence="7">Thymidine diphospho-4-keto-rhamnose 3,5-epimerase</fullName>
    </alternativeName>
</protein>
<reference evidence="8 9" key="1">
    <citation type="submission" date="2018-09" db="EMBL/GenBank/DDBJ databases">
        <title>Discovery and Ecogenomic Context for Candidatus Cryosericales, a Global Caldiserica Order Active in Thawing Permafrost.</title>
        <authorList>
            <person name="Martinez M.A."/>
            <person name="Woodcroft B.J."/>
            <person name="Ignacio Espinoza J.C."/>
            <person name="Zayed A."/>
            <person name="Singleton C.M."/>
            <person name="Boyd J."/>
            <person name="Li Y.-F."/>
            <person name="Purvine S."/>
            <person name="Maughan H."/>
            <person name="Hodgkins S.B."/>
            <person name="Anderson D."/>
            <person name="Sederholm M."/>
            <person name="Temperton B."/>
            <person name="Saleska S.R."/>
            <person name="Tyson G.W."/>
            <person name="Rich V.I."/>
        </authorList>
    </citation>
    <scope>NUCLEOTIDE SEQUENCE [LARGE SCALE GENOMIC DNA]</scope>
    <source>
        <strain evidence="8 9">SMC1</strain>
    </source>
</reference>
<feature type="site" description="Participates in a stacking interaction with the thymidine ring of dTDP-4-oxo-6-deoxyglucose" evidence="6">
    <location>
        <position position="144"/>
    </location>
</feature>
<dbReference type="EMBL" id="QXIY01000040">
    <property type="protein sequence ID" value="RIE15991.1"/>
    <property type="molecule type" value="Genomic_DNA"/>
</dbReference>
<evidence type="ECO:0000313" key="8">
    <source>
        <dbReference type="EMBL" id="RIE15991.1"/>
    </source>
</evidence>
<dbReference type="GO" id="GO:0019305">
    <property type="term" value="P:dTDP-rhamnose biosynthetic process"/>
    <property type="evidence" value="ECO:0007669"/>
    <property type="project" value="UniProtKB-UniRule"/>
</dbReference>
<evidence type="ECO:0000256" key="5">
    <source>
        <dbReference type="PIRSR" id="PIRSR600888-1"/>
    </source>
</evidence>
<keyword evidence="9" id="KW-1185">Reference proteome</keyword>
<evidence type="ECO:0000256" key="3">
    <source>
        <dbReference type="ARBA" id="ARBA00012098"/>
    </source>
</evidence>
<dbReference type="GO" id="GO:0005829">
    <property type="term" value="C:cytosol"/>
    <property type="evidence" value="ECO:0007669"/>
    <property type="project" value="TreeGrafter"/>
</dbReference>
<dbReference type="OrthoDB" id="9800680at2"/>
<dbReference type="PANTHER" id="PTHR21047:SF2">
    <property type="entry name" value="THYMIDINE DIPHOSPHO-4-KETO-RHAMNOSE 3,5-EPIMERASE"/>
    <property type="match status" value="1"/>
</dbReference>
<dbReference type="InterPro" id="IPR014710">
    <property type="entry name" value="RmlC-like_jellyroll"/>
</dbReference>
<gene>
    <name evidence="8" type="primary">rfbC</name>
    <name evidence="8" type="ORF">SMC1_08735</name>
</gene>
<dbReference type="GO" id="GO:0008830">
    <property type="term" value="F:dTDP-4-dehydrorhamnose 3,5-epimerase activity"/>
    <property type="evidence" value="ECO:0007669"/>
    <property type="project" value="UniProtKB-UniRule"/>
</dbReference>
<proteinExistence type="inferred from homology"/>
<dbReference type="InterPro" id="IPR011051">
    <property type="entry name" value="RmlC_Cupin_sf"/>
</dbReference>
<evidence type="ECO:0000313" key="9">
    <source>
        <dbReference type="Proteomes" id="UP000266113"/>
    </source>
</evidence>
<comment type="subunit">
    <text evidence="7">Homodimer.</text>
</comment>
<dbReference type="Pfam" id="PF00908">
    <property type="entry name" value="dTDP_sugar_isom"/>
    <property type="match status" value="1"/>
</dbReference>
<comment type="caution">
    <text evidence="8">The sequence shown here is derived from an EMBL/GenBank/DDBJ whole genome shotgun (WGS) entry which is preliminary data.</text>
</comment>
<dbReference type="Proteomes" id="UP000266113">
    <property type="component" value="Unassembled WGS sequence"/>
</dbReference>
<comment type="similarity">
    <text evidence="7">Belongs to the dTDP-4-dehydrorhamnose 3,5-epimerase family.</text>
</comment>
<feature type="active site" description="Proton acceptor" evidence="5">
    <location>
        <position position="68"/>
    </location>
</feature>
<dbReference type="GO" id="GO:0000271">
    <property type="term" value="P:polysaccharide biosynthetic process"/>
    <property type="evidence" value="ECO:0007669"/>
    <property type="project" value="TreeGrafter"/>
</dbReference>
<comment type="catalytic activity">
    <reaction evidence="1 7">
        <text>dTDP-4-dehydro-6-deoxy-alpha-D-glucose = dTDP-4-dehydro-beta-L-rhamnose</text>
        <dbReference type="Rhea" id="RHEA:16969"/>
        <dbReference type="ChEBI" id="CHEBI:57649"/>
        <dbReference type="ChEBI" id="CHEBI:62830"/>
        <dbReference type="EC" id="5.1.3.13"/>
    </reaction>
</comment>
<comment type="function">
    <text evidence="2 7">Catalyzes the epimerization of the C3' and C5'positions of dTDP-6-deoxy-D-xylo-4-hexulose, forming dTDP-6-deoxy-L-lyxo-4-hexulose.</text>
</comment>
<accession>A0A398E033</accession>
<dbReference type="SUPFAM" id="SSF51182">
    <property type="entry name" value="RmlC-like cupins"/>
    <property type="match status" value="1"/>
</dbReference>
<sequence>MGRGVCVVTVTELRIPGCLLIVPDHSEDERGTFVKTYHEPTWQSLGLRTDWVEEYYSISHQGVLRGLHCQLPPSDHVKVVSCLSGRAFDVVVELRKGSPLYGKTISLVLDAAQPSLVYIPAGLAHGFYTMSPEATVAYRVTSVYDPEHDAGILWSSVDIAWPAASPIVSARDAALPPLSQFKSAFVYRQEAS</sequence>